<keyword evidence="2" id="KW-1133">Transmembrane helix</keyword>
<evidence type="ECO:0000256" key="2">
    <source>
        <dbReference type="SAM" id="Phobius"/>
    </source>
</evidence>
<gene>
    <name evidence="3" type="ORF">BU14_0084s0035</name>
</gene>
<dbReference type="AlphaFoldDB" id="A0A1X6PEC7"/>
<protein>
    <submittedName>
        <fullName evidence="3">Uncharacterized protein</fullName>
    </submittedName>
</protein>
<reference evidence="3 4" key="1">
    <citation type="submission" date="2017-03" db="EMBL/GenBank/DDBJ databases">
        <title>WGS assembly of Porphyra umbilicalis.</title>
        <authorList>
            <person name="Brawley S.H."/>
            <person name="Blouin N.A."/>
            <person name="Ficko-Blean E."/>
            <person name="Wheeler G.L."/>
            <person name="Lohr M."/>
            <person name="Goodson H.V."/>
            <person name="Jenkins J.W."/>
            <person name="Blaby-Haas C.E."/>
            <person name="Helliwell K.E."/>
            <person name="Chan C."/>
            <person name="Marriage T."/>
            <person name="Bhattacharya D."/>
            <person name="Klein A.S."/>
            <person name="Badis Y."/>
            <person name="Brodie J."/>
            <person name="Cao Y."/>
            <person name="Collen J."/>
            <person name="Dittami S.M."/>
            <person name="Gachon C.M."/>
            <person name="Green B.R."/>
            <person name="Karpowicz S."/>
            <person name="Kim J.W."/>
            <person name="Kudahl U."/>
            <person name="Lin S."/>
            <person name="Michel G."/>
            <person name="Mittag M."/>
            <person name="Olson B.J."/>
            <person name="Pangilinan J."/>
            <person name="Peng Y."/>
            <person name="Qiu H."/>
            <person name="Shu S."/>
            <person name="Singer J.T."/>
            <person name="Smith A.G."/>
            <person name="Sprecher B.N."/>
            <person name="Wagner V."/>
            <person name="Wang W."/>
            <person name="Wang Z.-Y."/>
            <person name="Yan J."/>
            <person name="Yarish C."/>
            <person name="Zoeuner-Riek S."/>
            <person name="Zhuang Y."/>
            <person name="Zou Y."/>
            <person name="Lindquist E.A."/>
            <person name="Grimwood J."/>
            <person name="Barry K."/>
            <person name="Rokhsar D.S."/>
            <person name="Schmutz J."/>
            <person name="Stiller J.W."/>
            <person name="Grossman A.R."/>
            <person name="Prochnik S.E."/>
        </authorList>
    </citation>
    <scope>NUCLEOTIDE SEQUENCE [LARGE SCALE GENOMIC DNA]</scope>
    <source>
        <strain evidence="3">4086291</strain>
    </source>
</reference>
<evidence type="ECO:0000313" key="3">
    <source>
        <dbReference type="EMBL" id="OSX79221.1"/>
    </source>
</evidence>
<keyword evidence="2" id="KW-0472">Membrane</keyword>
<evidence type="ECO:0000313" key="4">
    <source>
        <dbReference type="Proteomes" id="UP000218209"/>
    </source>
</evidence>
<dbReference type="EMBL" id="KV918795">
    <property type="protein sequence ID" value="OSX79221.1"/>
    <property type="molecule type" value="Genomic_DNA"/>
</dbReference>
<accession>A0A1X6PEC7</accession>
<feature type="transmembrane region" description="Helical" evidence="2">
    <location>
        <begin position="186"/>
        <end position="205"/>
    </location>
</feature>
<feature type="transmembrane region" description="Helical" evidence="2">
    <location>
        <begin position="144"/>
        <end position="166"/>
    </location>
</feature>
<feature type="compositionally biased region" description="Basic residues" evidence="1">
    <location>
        <begin position="1"/>
        <end position="14"/>
    </location>
</feature>
<keyword evidence="2" id="KW-0812">Transmembrane</keyword>
<dbReference type="Proteomes" id="UP000218209">
    <property type="component" value="Unassembled WGS sequence"/>
</dbReference>
<evidence type="ECO:0000256" key="1">
    <source>
        <dbReference type="SAM" id="MobiDB-lite"/>
    </source>
</evidence>
<proteinExistence type="predicted"/>
<sequence length="235" mass="25064">MIIKGLRQRTKSHATRTLEPRAPSGRHDERRGPSGRPRPTHATDVNGTAGVASVPPSHTKFIPNFHPMAFRAARLVGSRRVPRGLRSATAVTVTVALAEMGRAVGARIVAASDQCVGTSYRRAGIKTTTRAASARRVIFDGARLNGVAVCVVLLLGTFLVDVFVLLVAADGTALVDVLVHLVSADAYFAGKLLLVACTMLHARVLRSSPQQLREKGVVVPSATYLRHGGVQPRDE</sequence>
<name>A0A1X6PEC7_PORUM</name>
<feature type="region of interest" description="Disordered" evidence="1">
    <location>
        <begin position="1"/>
        <end position="52"/>
    </location>
</feature>
<keyword evidence="4" id="KW-1185">Reference proteome</keyword>
<organism evidence="3 4">
    <name type="scientific">Porphyra umbilicalis</name>
    <name type="common">Purple laver</name>
    <name type="synonym">Red alga</name>
    <dbReference type="NCBI Taxonomy" id="2786"/>
    <lineage>
        <taxon>Eukaryota</taxon>
        <taxon>Rhodophyta</taxon>
        <taxon>Bangiophyceae</taxon>
        <taxon>Bangiales</taxon>
        <taxon>Bangiaceae</taxon>
        <taxon>Porphyra</taxon>
    </lineage>
</organism>